<protein>
    <submittedName>
        <fullName evidence="1">Uncharacterized protein</fullName>
    </submittedName>
</protein>
<dbReference type="InterPro" id="IPR023378">
    <property type="entry name" value="YheA/YmcA-like_dom_sf"/>
</dbReference>
<reference evidence="2" key="1">
    <citation type="submission" date="2015-01" db="EMBL/GenBank/DDBJ databases">
        <authorList>
            <person name="Manzoor Shahid"/>
            <person name="Zubair Saima"/>
        </authorList>
    </citation>
    <scope>NUCLEOTIDE SEQUENCE [LARGE SCALE GENOMIC DNA]</scope>
    <source>
        <strain evidence="2">Sp3</strain>
    </source>
</reference>
<dbReference type="AlphaFoldDB" id="A0A0B7MRW8"/>
<dbReference type="SUPFAM" id="SSF158622">
    <property type="entry name" value="YheA/YmcA-like"/>
    <property type="match status" value="1"/>
</dbReference>
<evidence type="ECO:0000313" key="1">
    <source>
        <dbReference type="EMBL" id="CEO90412.1"/>
    </source>
</evidence>
<dbReference type="EMBL" id="CDRZ01000288">
    <property type="protein sequence ID" value="CEO90412.1"/>
    <property type="molecule type" value="Genomic_DNA"/>
</dbReference>
<gene>
    <name evidence="1" type="ORF">SSCH_870012</name>
</gene>
<proteinExistence type="predicted"/>
<dbReference type="InterPro" id="IPR010368">
    <property type="entry name" value="Com_YlbF"/>
</dbReference>
<dbReference type="RefSeq" id="WP_044666176.1">
    <property type="nucleotide sequence ID" value="NZ_CDRZ01000288.1"/>
</dbReference>
<sequence length="124" mass="14500">MNHYDYAHNLARALKESGEYQGLLKARKQLASDPKNKEMLLEFRRLQWEAEKARVLQQDVDEITERRMNQLGDLIGANTTIQEYLMAEYRFGQIMADIQKILSDALSDWFRAAAEFVVDEEEES</sequence>
<accession>A0A0B7MRW8</accession>
<dbReference type="Proteomes" id="UP000046155">
    <property type="component" value="Unassembled WGS sequence"/>
</dbReference>
<name>A0A0B7MRW8_9FIRM</name>
<dbReference type="OrthoDB" id="9811402at2"/>
<dbReference type="Pfam" id="PF06133">
    <property type="entry name" value="Com_YlbF"/>
    <property type="match status" value="1"/>
</dbReference>
<organism evidence="1 2">
    <name type="scientific">Syntrophaceticus schinkii</name>
    <dbReference type="NCBI Taxonomy" id="499207"/>
    <lineage>
        <taxon>Bacteria</taxon>
        <taxon>Bacillati</taxon>
        <taxon>Bacillota</taxon>
        <taxon>Clostridia</taxon>
        <taxon>Thermoanaerobacterales</taxon>
        <taxon>Thermoanaerobacterales Family III. Incertae Sedis</taxon>
        <taxon>Syntrophaceticus</taxon>
    </lineage>
</organism>
<dbReference type="Gene3D" id="1.20.1500.10">
    <property type="entry name" value="YheA/YmcA-like"/>
    <property type="match status" value="1"/>
</dbReference>
<keyword evidence="2" id="KW-1185">Reference proteome</keyword>
<evidence type="ECO:0000313" key="2">
    <source>
        <dbReference type="Proteomes" id="UP000046155"/>
    </source>
</evidence>